<dbReference type="EMBL" id="AP024421">
    <property type="protein sequence ID" value="BCR91047.1"/>
    <property type="molecule type" value="Genomic_DNA"/>
</dbReference>
<dbReference type="PANTHER" id="PTHR41807:SF1">
    <property type="entry name" value="GLUTATHIONE TRANSFERASE 3"/>
    <property type="match status" value="1"/>
</dbReference>
<protein>
    <submittedName>
        <fullName evidence="3">Uncharacterized protein</fullName>
    </submittedName>
</protein>
<keyword evidence="4" id="KW-1185">Reference proteome</keyword>
<proteinExistence type="predicted"/>
<feature type="compositionally biased region" description="Acidic residues" evidence="1">
    <location>
        <begin position="115"/>
        <end position="125"/>
    </location>
</feature>
<name>A0A7R7VUH9_ASPCH</name>
<keyword evidence="2" id="KW-1133">Transmembrane helix</keyword>
<dbReference type="GeneID" id="66985405"/>
<dbReference type="Proteomes" id="UP000637239">
    <property type="component" value="Chromosome 6"/>
</dbReference>
<dbReference type="GO" id="GO:0016020">
    <property type="term" value="C:membrane"/>
    <property type="evidence" value="ECO:0007669"/>
    <property type="project" value="TreeGrafter"/>
</dbReference>
<feature type="transmembrane region" description="Helical" evidence="2">
    <location>
        <begin position="271"/>
        <end position="295"/>
    </location>
</feature>
<feature type="region of interest" description="Disordered" evidence="1">
    <location>
        <begin position="75"/>
        <end position="161"/>
    </location>
</feature>
<keyword evidence="2" id="KW-0472">Membrane</keyword>
<reference evidence="3" key="2">
    <citation type="submission" date="2021-02" db="EMBL/GenBank/DDBJ databases">
        <title>Aspergillus chevalieri M1 genome sequence.</title>
        <authorList>
            <person name="Kadooka C."/>
            <person name="Mori K."/>
            <person name="Futagami T."/>
        </authorList>
    </citation>
    <scope>NUCLEOTIDE SEQUENCE</scope>
    <source>
        <strain evidence="3">M1</strain>
    </source>
</reference>
<feature type="transmembrane region" description="Helical" evidence="2">
    <location>
        <begin position="356"/>
        <end position="376"/>
    </location>
</feature>
<evidence type="ECO:0000256" key="1">
    <source>
        <dbReference type="SAM" id="MobiDB-lite"/>
    </source>
</evidence>
<reference evidence="3" key="1">
    <citation type="submission" date="2021-01" db="EMBL/GenBank/DDBJ databases">
        <authorList>
            <consortium name="Aspergillus chevalieri M1 genome sequencing consortium"/>
            <person name="Kazuki M."/>
            <person name="Futagami T."/>
        </authorList>
    </citation>
    <scope>NUCLEOTIDE SEQUENCE</scope>
    <source>
        <strain evidence="3">M1</strain>
    </source>
</reference>
<keyword evidence="2" id="KW-0812">Transmembrane</keyword>
<evidence type="ECO:0000313" key="3">
    <source>
        <dbReference type="EMBL" id="BCR91047.1"/>
    </source>
</evidence>
<sequence>MSVALPYLNKLRKSDLVDFAQITGLNGYEDYNKPDLIIALDNHLFANRSAFAGDDRLADYYRRLAQPARFATPAKRAMRVEVPSSSPAEVTRSTRRQRAVQPQPVVKKEEKESGSEQEQDQEQDQEETKSPRSVAVTDDSEAATVQENTVVPPETPKVPTPKAPATILNVDLPPSPAVVTDVIDRQTAAWGKSINETWNSSGVIERSNALRSLLSSVKAIETLVLLLEGSGIIRQIWPLRYLTTVPAIEAIHTPEFTLKVPDIFILVDGAFWAPFSLWLLTNVFLPLGAAYFFNLKATSTDTTRNGSSQKTNFDPLSFNIARALAAYLVYAKHFSFWDLYSGFTIDKVNASVPGEWTGMLTGTAIGLVGTLYEAILQK</sequence>
<dbReference type="KEGG" id="ache:ACHE_60933S"/>
<dbReference type="PANTHER" id="PTHR41807">
    <property type="entry name" value="GLUTATHIONE TRANSFERASE 3"/>
    <property type="match status" value="1"/>
</dbReference>
<organism evidence="3 4">
    <name type="scientific">Aspergillus chevalieri</name>
    <name type="common">Eurotium chevalieri</name>
    <dbReference type="NCBI Taxonomy" id="182096"/>
    <lineage>
        <taxon>Eukaryota</taxon>
        <taxon>Fungi</taxon>
        <taxon>Dikarya</taxon>
        <taxon>Ascomycota</taxon>
        <taxon>Pezizomycotina</taxon>
        <taxon>Eurotiomycetes</taxon>
        <taxon>Eurotiomycetidae</taxon>
        <taxon>Eurotiales</taxon>
        <taxon>Aspergillaceae</taxon>
        <taxon>Aspergillus</taxon>
        <taxon>Aspergillus subgen. Aspergillus</taxon>
    </lineage>
</organism>
<dbReference type="InterPro" id="IPR038872">
    <property type="entry name" value="Put_GTT3"/>
</dbReference>
<gene>
    <name evidence="3" type="ORF">ACHE_60933S</name>
</gene>
<accession>A0A7R7VUH9</accession>
<evidence type="ECO:0000256" key="2">
    <source>
        <dbReference type="SAM" id="Phobius"/>
    </source>
</evidence>
<dbReference type="AlphaFoldDB" id="A0A7R7VUH9"/>
<dbReference type="RefSeq" id="XP_043139569.1">
    <property type="nucleotide sequence ID" value="XM_043282161.1"/>
</dbReference>
<evidence type="ECO:0000313" key="4">
    <source>
        <dbReference type="Proteomes" id="UP000637239"/>
    </source>
</evidence>
<feature type="transmembrane region" description="Helical" evidence="2">
    <location>
        <begin position="316"/>
        <end position="336"/>
    </location>
</feature>